<dbReference type="Pfam" id="PF00440">
    <property type="entry name" value="TetR_N"/>
    <property type="match status" value="1"/>
</dbReference>
<dbReference type="InterPro" id="IPR050109">
    <property type="entry name" value="HTH-type_TetR-like_transc_reg"/>
</dbReference>
<keyword evidence="3" id="KW-0804">Transcription</keyword>
<name>A0A326UAM4_THEHA</name>
<dbReference type="PANTHER" id="PTHR30055:SF234">
    <property type="entry name" value="HTH-TYPE TRANSCRIPTIONAL REGULATOR BETI"/>
    <property type="match status" value="1"/>
</dbReference>
<dbReference type="PROSITE" id="PS50977">
    <property type="entry name" value="HTH_TETR_2"/>
    <property type="match status" value="1"/>
</dbReference>
<evidence type="ECO:0000313" key="7">
    <source>
        <dbReference type="Proteomes" id="UP000248806"/>
    </source>
</evidence>
<dbReference type="SUPFAM" id="SSF46689">
    <property type="entry name" value="Homeodomain-like"/>
    <property type="match status" value="1"/>
</dbReference>
<evidence type="ECO:0000256" key="4">
    <source>
        <dbReference type="PROSITE-ProRule" id="PRU00335"/>
    </source>
</evidence>
<dbReference type="GO" id="GO:0003700">
    <property type="term" value="F:DNA-binding transcription factor activity"/>
    <property type="evidence" value="ECO:0007669"/>
    <property type="project" value="TreeGrafter"/>
</dbReference>
<dbReference type="Pfam" id="PF17754">
    <property type="entry name" value="TetR_C_14"/>
    <property type="match status" value="1"/>
</dbReference>
<reference evidence="6 7" key="1">
    <citation type="submission" date="2018-06" db="EMBL/GenBank/DDBJ databases">
        <title>Genomic Encyclopedia of Archaeal and Bacterial Type Strains, Phase II (KMG-II): from individual species to whole genera.</title>
        <authorList>
            <person name="Goeker M."/>
        </authorList>
    </citation>
    <scope>NUCLEOTIDE SEQUENCE [LARGE SCALE GENOMIC DNA]</scope>
    <source>
        <strain evidence="6 7">ATCC BAA-1881</strain>
    </source>
</reference>
<dbReference type="EMBL" id="QKUF01000002">
    <property type="protein sequence ID" value="PZW34306.1"/>
    <property type="molecule type" value="Genomic_DNA"/>
</dbReference>
<dbReference type="AlphaFoldDB" id="A0A326UAM4"/>
<evidence type="ECO:0000256" key="2">
    <source>
        <dbReference type="ARBA" id="ARBA00023125"/>
    </source>
</evidence>
<keyword evidence="7" id="KW-1185">Reference proteome</keyword>
<feature type="domain" description="HTH tetR-type" evidence="5">
    <location>
        <begin position="13"/>
        <end position="73"/>
    </location>
</feature>
<dbReference type="GO" id="GO:0000976">
    <property type="term" value="F:transcription cis-regulatory region binding"/>
    <property type="evidence" value="ECO:0007669"/>
    <property type="project" value="TreeGrafter"/>
</dbReference>
<dbReference type="PRINTS" id="PR00455">
    <property type="entry name" value="HTHTETR"/>
</dbReference>
<comment type="caution">
    <text evidence="6">The sequence shown here is derived from an EMBL/GenBank/DDBJ whole genome shotgun (WGS) entry which is preliminary data.</text>
</comment>
<dbReference type="RefSeq" id="WP_170142390.1">
    <property type="nucleotide sequence ID" value="NZ_BIFX01000001.1"/>
</dbReference>
<feature type="DNA-binding region" description="H-T-H motif" evidence="4">
    <location>
        <begin position="36"/>
        <end position="55"/>
    </location>
</feature>
<gene>
    <name evidence="6" type="ORF">EI42_01143</name>
</gene>
<evidence type="ECO:0000259" key="5">
    <source>
        <dbReference type="PROSITE" id="PS50977"/>
    </source>
</evidence>
<dbReference type="Proteomes" id="UP000248806">
    <property type="component" value="Unassembled WGS sequence"/>
</dbReference>
<protein>
    <submittedName>
        <fullName evidence="6">TetR family transcriptional regulator</fullName>
    </submittedName>
</protein>
<accession>A0A326UAM4</accession>
<dbReference type="InterPro" id="IPR041347">
    <property type="entry name" value="MftR_C"/>
</dbReference>
<evidence type="ECO:0000313" key="6">
    <source>
        <dbReference type="EMBL" id="PZW34306.1"/>
    </source>
</evidence>
<dbReference type="InterPro" id="IPR009057">
    <property type="entry name" value="Homeodomain-like_sf"/>
</dbReference>
<dbReference type="Gene3D" id="1.10.357.10">
    <property type="entry name" value="Tetracycline Repressor, domain 2"/>
    <property type="match status" value="1"/>
</dbReference>
<keyword evidence="1" id="KW-0805">Transcription regulation</keyword>
<evidence type="ECO:0000256" key="1">
    <source>
        <dbReference type="ARBA" id="ARBA00023015"/>
    </source>
</evidence>
<proteinExistence type="predicted"/>
<evidence type="ECO:0000256" key="3">
    <source>
        <dbReference type="ARBA" id="ARBA00023163"/>
    </source>
</evidence>
<dbReference type="Gene3D" id="1.10.10.60">
    <property type="entry name" value="Homeodomain-like"/>
    <property type="match status" value="1"/>
</dbReference>
<dbReference type="PANTHER" id="PTHR30055">
    <property type="entry name" value="HTH-TYPE TRANSCRIPTIONAL REGULATOR RUTR"/>
    <property type="match status" value="1"/>
</dbReference>
<sequence length="211" mass="24154">MRQPSGRRERKKQQTRQHIASVALRLFLERGFDQVTVTEVADIADVSANTVYNYFPTKEELFFGLHRPMETELAKRIQQRQQGQTLLAFLREDLRFSLERLRAMPVEEGTERRQVIQMIQSTPSLQAYSLRMMQMGEREVERVLAEEMHAPEIVPHLVAHLILALYGKLFTEYDARCESGQSADEIHAALAEMISAGLELLAHGLDASYAP</sequence>
<keyword evidence="2 4" id="KW-0238">DNA-binding</keyword>
<organism evidence="6 7">
    <name type="scientific">Thermosporothrix hazakensis</name>
    <dbReference type="NCBI Taxonomy" id="644383"/>
    <lineage>
        <taxon>Bacteria</taxon>
        <taxon>Bacillati</taxon>
        <taxon>Chloroflexota</taxon>
        <taxon>Ktedonobacteria</taxon>
        <taxon>Ktedonobacterales</taxon>
        <taxon>Thermosporotrichaceae</taxon>
        <taxon>Thermosporothrix</taxon>
    </lineage>
</organism>
<dbReference type="InterPro" id="IPR001647">
    <property type="entry name" value="HTH_TetR"/>
</dbReference>